<dbReference type="Gene3D" id="3.90.245.10">
    <property type="entry name" value="Ribonucleoside hydrolase-like"/>
    <property type="match status" value="1"/>
</dbReference>
<sequence length="294" mass="32183">MMILARPDIDVLALTTVRGNTTTDQVTKNVLRLLKLAGRLDIEVYKGAAASLVNQDNPSASCYHGVDGFGDVPDADPPDYSLVQSEHAVNALLRLVNQYNGEINLICLGPLTNVALALRLDPEFGSKLKDCFIMGGNHTGKGNVSMCAEFNFYADPESANVVLNELGRVITLVTWETCIDCCLSADFYKRFTTVDSAMARFVKEAEENARSRRTTGDDMWTTIADQLLAAVAVEKSVVTETKLAYCTVELMGAVTRGQMVVDWGWGRGKKANVKLVLGVDKEKFADLMMTIVER</sequence>
<feature type="domain" description="Inosine/uridine-preferring nucleoside hydrolase" evidence="2">
    <location>
        <begin position="1"/>
        <end position="285"/>
    </location>
</feature>
<dbReference type="GO" id="GO:0016799">
    <property type="term" value="F:hydrolase activity, hydrolyzing N-glycosyl compounds"/>
    <property type="evidence" value="ECO:0007669"/>
    <property type="project" value="InterPro"/>
</dbReference>
<reference evidence="3" key="1">
    <citation type="journal article" date="2023" name="Mol. Biol. Evol.">
        <title>Third-Generation Sequencing Reveals the Adaptive Role of the Epigenome in Three Deep-Sea Polychaetes.</title>
        <authorList>
            <person name="Perez M."/>
            <person name="Aroh O."/>
            <person name="Sun Y."/>
            <person name="Lan Y."/>
            <person name="Juniper S.K."/>
            <person name="Young C.R."/>
            <person name="Angers B."/>
            <person name="Qian P.Y."/>
        </authorList>
    </citation>
    <scope>NUCLEOTIDE SEQUENCE</scope>
    <source>
        <strain evidence="3">R07B-5</strain>
    </source>
</reference>
<dbReference type="InterPro" id="IPR001910">
    <property type="entry name" value="Inosine/uridine_hydrolase_dom"/>
</dbReference>
<name>A0AAD9NV77_RIDPI</name>
<evidence type="ECO:0000259" key="2">
    <source>
        <dbReference type="Pfam" id="PF01156"/>
    </source>
</evidence>
<protein>
    <recommendedName>
        <fullName evidence="2">Inosine/uridine-preferring nucleoside hydrolase domain-containing protein</fullName>
    </recommendedName>
</protein>
<dbReference type="EMBL" id="JAODUO010000371">
    <property type="protein sequence ID" value="KAK2181988.1"/>
    <property type="molecule type" value="Genomic_DNA"/>
</dbReference>
<dbReference type="Pfam" id="PF01156">
    <property type="entry name" value="IU_nuc_hydro"/>
    <property type="match status" value="1"/>
</dbReference>
<dbReference type="CDD" id="cd02649">
    <property type="entry name" value="nuc_hydro_CeIAG"/>
    <property type="match status" value="1"/>
</dbReference>
<evidence type="ECO:0000313" key="4">
    <source>
        <dbReference type="Proteomes" id="UP001209878"/>
    </source>
</evidence>
<proteinExistence type="inferred from homology"/>
<gene>
    <name evidence="3" type="ORF">NP493_372g02041</name>
</gene>
<dbReference type="InterPro" id="IPR036452">
    <property type="entry name" value="Ribo_hydro-like"/>
</dbReference>
<accession>A0AAD9NV77</accession>
<keyword evidence="4" id="KW-1185">Reference proteome</keyword>
<dbReference type="PANTHER" id="PTHR46190">
    <property type="entry name" value="SI:CH211-201H21.5-RELATED"/>
    <property type="match status" value="1"/>
</dbReference>
<dbReference type="AlphaFoldDB" id="A0AAD9NV77"/>
<comment type="similarity">
    <text evidence="1">Belongs to the IUNH family.</text>
</comment>
<dbReference type="InterPro" id="IPR052775">
    <property type="entry name" value="IUN_hydrolase"/>
</dbReference>
<evidence type="ECO:0000313" key="3">
    <source>
        <dbReference type="EMBL" id="KAK2181988.1"/>
    </source>
</evidence>
<dbReference type="PANTHER" id="PTHR46190:SF1">
    <property type="entry name" value="SI:CH211-201H21.5"/>
    <property type="match status" value="1"/>
</dbReference>
<dbReference type="SUPFAM" id="SSF53590">
    <property type="entry name" value="Nucleoside hydrolase"/>
    <property type="match status" value="1"/>
</dbReference>
<comment type="caution">
    <text evidence="3">The sequence shown here is derived from an EMBL/GenBank/DDBJ whole genome shotgun (WGS) entry which is preliminary data.</text>
</comment>
<organism evidence="3 4">
    <name type="scientific">Ridgeia piscesae</name>
    <name type="common">Tubeworm</name>
    <dbReference type="NCBI Taxonomy" id="27915"/>
    <lineage>
        <taxon>Eukaryota</taxon>
        <taxon>Metazoa</taxon>
        <taxon>Spiralia</taxon>
        <taxon>Lophotrochozoa</taxon>
        <taxon>Annelida</taxon>
        <taxon>Polychaeta</taxon>
        <taxon>Sedentaria</taxon>
        <taxon>Canalipalpata</taxon>
        <taxon>Sabellida</taxon>
        <taxon>Siboglinidae</taxon>
        <taxon>Ridgeia</taxon>
    </lineage>
</organism>
<evidence type="ECO:0000256" key="1">
    <source>
        <dbReference type="ARBA" id="ARBA00009176"/>
    </source>
</evidence>
<dbReference type="Proteomes" id="UP001209878">
    <property type="component" value="Unassembled WGS sequence"/>
</dbReference>